<gene>
    <name evidence="1" type="ORF">FME95_03740</name>
</gene>
<name>A0A5C8Z8W4_9GAMM</name>
<keyword evidence="2" id="KW-1185">Reference proteome</keyword>
<dbReference type="InterPro" id="IPR043733">
    <property type="entry name" value="DUF5677"/>
</dbReference>
<proteinExistence type="predicted"/>
<organism evidence="1 2">
    <name type="scientific">Reinekea thalattae</name>
    <dbReference type="NCBI Taxonomy" id="2593301"/>
    <lineage>
        <taxon>Bacteria</taxon>
        <taxon>Pseudomonadati</taxon>
        <taxon>Pseudomonadota</taxon>
        <taxon>Gammaproteobacteria</taxon>
        <taxon>Oceanospirillales</taxon>
        <taxon>Saccharospirillaceae</taxon>
        <taxon>Reinekea</taxon>
    </lineage>
</organism>
<protein>
    <submittedName>
        <fullName evidence="1">Uncharacterized protein</fullName>
    </submittedName>
</protein>
<comment type="caution">
    <text evidence="1">The sequence shown here is derived from an EMBL/GenBank/DDBJ whole genome shotgun (WGS) entry which is preliminary data.</text>
</comment>
<dbReference type="EMBL" id="VKAD01000001">
    <property type="protein sequence ID" value="TXR53683.1"/>
    <property type="molecule type" value="Genomic_DNA"/>
</dbReference>
<reference evidence="1 2" key="1">
    <citation type="submission" date="2019-07" db="EMBL/GenBank/DDBJ databases">
        <title>Reinekea sp. strain SSH23 genome sequencing and assembly.</title>
        <authorList>
            <person name="Kim I."/>
        </authorList>
    </citation>
    <scope>NUCLEOTIDE SEQUENCE [LARGE SCALE GENOMIC DNA]</scope>
    <source>
        <strain evidence="1 2">SSH23</strain>
    </source>
</reference>
<dbReference type="RefSeq" id="WP_147713083.1">
    <property type="nucleotide sequence ID" value="NZ_VKAD01000001.1"/>
</dbReference>
<dbReference type="AlphaFoldDB" id="A0A5C8Z8W4"/>
<accession>A0A5C8Z8W4</accession>
<dbReference type="OrthoDB" id="6978303at2"/>
<dbReference type="Pfam" id="PF18928">
    <property type="entry name" value="DUF5677"/>
    <property type="match status" value="1"/>
</dbReference>
<evidence type="ECO:0000313" key="2">
    <source>
        <dbReference type="Proteomes" id="UP000321764"/>
    </source>
</evidence>
<evidence type="ECO:0000313" key="1">
    <source>
        <dbReference type="EMBL" id="TXR53683.1"/>
    </source>
</evidence>
<dbReference type="Proteomes" id="UP000321764">
    <property type="component" value="Unassembled WGS sequence"/>
</dbReference>
<sequence length="277" mass="31844">MSLKVYIENWKKHLNHIDPIDACQKQIYGISKKLKPGENEKIKYTIMKLNMDYILYNINEINTNIIYCLRTKSYSTAEILSRSSCEFSANLMYVISGKDNDNAKSLLKDYHRNSKNNVKKWLEYAEENKLKEEVFAAKLKIKIVDIIRESMPSIFSGSIPRWPSTQEKFRSIGLESAYHHIFAPASNSTHSLSEDIYQLLYRESLPSEEKTESISAYFDEKASFAIYLSALVVGLFAECVARCCIKAERDDLLLDIITAAAPVNKIIEEHDEMVDDI</sequence>